<dbReference type="AlphaFoldDB" id="A0A176VPB7"/>
<evidence type="ECO:0000313" key="3">
    <source>
        <dbReference type="Proteomes" id="UP000077202"/>
    </source>
</evidence>
<dbReference type="Proteomes" id="UP000077202">
    <property type="component" value="Unassembled WGS sequence"/>
</dbReference>
<evidence type="ECO:0000313" key="2">
    <source>
        <dbReference type="EMBL" id="OAE22744.1"/>
    </source>
</evidence>
<comment type="caution">
    <text evidence="2">The sequence shown here is derived from an EMBL/GenBank/DDBJ whole genome shotgun (WGS) entry which is preliminary data.</text>
</comment>
<proteinExistence type="predicted"/>
<keyword evidence="3" id="KW-1185">Reference proteome</keyword>
<accession>A0A176VPB7</accession>
<evidence type="ECO:0000256" key="1">
    <source>
        <dbReference type="SAM" id="MobiDB-lite"/>
    </source>
</evidence>
<reference evidence="2" key="1">
    <citation type="submission" date="2016-03" db="EMBL/GenBank/DDBJ databases">
        <title>Mechanisms controlling the formation of the plant cell surface in tip-growing cells are functionally conserved among land plants.</title>
        <authorList>
            <person name="Honkanen S."/>
            <person name="Jones V.A."/>
            <person name="Morieri G."/>
            <person name="Champion C."/>
            <person name="Hetherington A.J."/>
            <person name="Kelly S."/>
            <person name="Saint-Marcoux D."/>
            <person name="Proust H."/>
            <person name="Prescott H."/>
            <person name="Dolan L."/>
        </authorList>
    </citation>
    <scope>NUCLEOTIDE SEQUENCE [LARGE SCALE GENOMIC DNA]</scope>
    <source>
        <tissue evidence="2">Whole gametophyte</tissue>
    </source>
</reference>
<feature type="compositionally biased region" description="Low complexity" evidence="1">
    <location>
        <begin position="18"/>
        <end position="32"/>
    </location>
</feature>
<gene>
    <name evidence="2" type="ORF">AXG93_2035s1260</name>
</gene>
<organism evidence="2 3">
    <name type="scientific">Marchantia polymorpha subsp. ruderalis</name>
    <dbReference type="NCBI Taxonomy" id="1480154"/>
    <lineage>
        <taxon>Eukaryota</taxon>
        <taxon>Viridiplantae</taxon>
        <taxon>Streptophyta</taxon>
        <taxon>Embryophyta</taxon>
        <taxon>Marchantiophyta</taxon>
        <taxon>Marchantiopsida</taxon>
        <taxon>Marchantiidae</taxon>
        <taxon>Marchantiales</taxon>
        <taxon>Marchantiaceae</taxon>
        <taxon>Marchantia</taxon>
    </lineage>
</organism>
<feature type="region of interest" description="Disordered" evidence="1">
    <location>
        <begin position="18"/>
        <end position="38"/>
    </location>
</feature>
<sequence>MLARPKKKAQRLVVVSESSESSVVMSEGTASSADDDAVEEEDLLTPECGPSRIFKRADVLESKTSEEHAKELTMDKEILEQVVELIGETVVESPEIPSPYVSLGMAKP</sequence>
<protein>
    <submittedName>
        <fullName evidence="2">Uncharacterized protein</fullName>
    </submittedName>
</protein>
<dbReference type="EMBL" id="LVLJ01003074">
    <property type="protein sequence ID" value="OAE22744.1"/>
    <property type="molecule type" value="Genomic_DNA"/>
</dbReference>
<name>A0A176VPB7_MARPO</name>